<dbReference type="GO" id="GO:0006351">
    <property type="term" value="P:DNA-templated transcription"/>
    <property type="evidence" value="ECO:0007669"/>
    <property type="project" value="InterPro"/>
</dbReference>
<dbReference type="InterPro" id="IPR007219">
    <property type="entry name" value="XnlR_reg_dom"/>
</dbReference>
<dbReference type="PANTHER" id="PTHR47540:SF6">
    <property type="entry name" value="ZN(II)2CYS6 TRANSCRIPTION FACTOR (EUROFUNG)"/>
    <property type="match status" value="1"/>
</dbReference>
<keyword evidence="6" id="KW-0539">Nucleus</keyword>
<evidence type="ECO:0000256" key="6">
    <source>
        <dbReference type="ARBA" id="ARBA00023242"/>
    </source>
</evidence>
<dbReference type="OrthoDB" id="3990906at2759"/>
<keyword evidence="5" id="KW-0804">Transcription</keyword>
<dbReference type="EMBL" id="ML738596">
    <property type="protein sequence ID" value="KAE8166047.1"/>
    <property type="molecule type" value="Genomic_DNA"/>
</dbReference>
<dbReference type="InterPro" id="IPR036864">
    <property type="entry name" value="Zn2-C6_fun-type_DNA-bd_sf"/>
</dbReference>
<comment type="subcellular location">
    <subcellularLocation>
        <location evidence="1">Nucleus</location>
    </subcellularLocation>
</comment>
<dbReference type="GO" id="GO:0043565">
    <property type="term" value="F:sequence-specific DNA binding"/>
    <property type="evidence" value="ECO:0007669"/>
    <property type="project" value="TreeGrafter"/>
</dbReference>
<keyword evidence="2" id="KW-0479">Metal-binding</keyword>
<dbReference type="Gene3D" id="4.10.240.10">
    <property type="entry name" value="Zn(2)-C6 fungal-type DNA-binding domain"/>
    <property type="match status" value="1"/>
</dbReference>
<dbReference type="Proteomes" id="UP000326950">
    <property type="component" value="Unassembled WGS sequence"/>
</dbReference>
<gene>
    <name evidence="8" type="ORF">BDV40DRAFT_256718</name>
</gene>
<dbReference type="GO" id="GO:0000981">
    <property type="term" value="F:DNA-binding transcription factor activity, RNA polymerase II-specific"/>
    <property type="evidence" value="ECO:0007669"/>
    <property type="project" value="InterPro"/>
</dbReference>
<dbReference type="GO" id="GO:0005634">
    <property type="term" value="C:nucleus"/>
    <property type="evidence" value="ECO:0007669"/>
    <property type="project" value="UniProtKB-SubCell"/>
</dbReference>
<evidence type="ECO:0000313" key="9">
    <source>
        <dbReference type="Proteomes" id="UP000326950"/>
    </source>
</evidence>
<dbReference type="CDD" id="cd00067">
    <property type="entry name" value="GAL4"/>
    <property type="match status" value="1"/>
</dbReference>
<keyword evidence="9" id="KW-1185">Reference proteome</keyword>
<protein>
    <submittedName>
        <fullName evidence="8">Fungal-specific transcription factor domain-containing protein</fullName>
    </submittedName>
</protein>
<accession>A0A5N6V5M1</accession>
<dbReference type="GO" id="GO:0045944">
    <property type="term" value="P:positive regulation of transcription by RNA polymerase II"/>
    <property type="evidence" value="ECO:0007669"/>
    <property type="project" value="TreeGrafter"/>
</dbReference>
<proteinExistence type="predicted"/>
<dbReference type="CDD" id="cd12148">
    <property type="entry name" value="fungal_TF_MHR"/>
    <property type="match status" value="1"/>
</dbReference>
<feature type="domain" description="Zn(2)-C6 fungal-type" evidence="7">
    <location>
        <begin position="17"/>
        <end position="48"/>
    </location>
</feature>
<dbReference type="PROSITE" id="PS00463">
    <property type="entry name" value="ZN2_CY6_FUNGAL_1"/>
    <property type="match status" value="1"/>
</dbReference>
<dbReference type="SUPFAM" id="SSF57701">
    <property type="entry name" value="Zn2/Cys6 DNA-binding domain"/>
    <property type="match status" value="1"/>
</dbReference>
<dbReference type="InterPro" id="IPR001138">
    <property type="entry name" value="Zn2Cys6_DnaBD"/>
</dbReference>
<reference evidence="8 9" key="1">
    <citation type="submission" date="2019-04" db="EMBL/GenBank/DDBJ databases">
        <title>Friends and foes A comparative genomics study of 23 Aspergillus species from section Flavi.</title>
        <authorList>
            <consortium name="DOE Joint Genome Institute"/>
            <person name="Kjaerbolling I."/>
            <person name="Vesth T."/>
            <person name="Frisvad J.C."/>
            <person name="Nybo J.L."/>
            <person name="Theobald S."/>
            <person name="Kildgaard S."/>
            <person name="Isbrandt T."/>
            <person name="Kuo A."/>
            <person name="Sato A."/>
            <person name="Lyhne E.K."/>
            <person name="Kogle M.E."/>
            <person name="Wiebenga A."/>
            <person name="Kun R.S."/>
            <person name="Lubbers R.J."/>
            <person name="Makela M.R."/>
            <person name="Barry K."/>
            <person name="Chovatia M."/>
            <person name="Clum A."/>
            <person name="Daum C."/>
            <person name="Haridas S."/>
            <person name="He G."/>
            <person name="LaButti K."/>
            <person name="Lipzen A."/>
            <person name="Mondo S."/>
            <person name="Riley R."/>
            <person name="Salamov A."/>
            <person name="Simmons B.A."/>
            <person name="Magnuson J.K."/>
            <person name="Henrissat B."/>
            <person name="Mortensen U.H."/>
            <person name="Larsen T.O."/>
            <person name="Devries R.P."/>
            <person name="Grigoriev I.V."/>
            <person name="Machida M."/>
            <person name="Baker S.E."/>
            <person name="Andersen M.R."/>
        </authorList>
    </citation>
    <scope>NUCLEOTIDE SEQUENCE [LARGE SCALE GENOMIC DNA]</scope>
    <source>
        <strain evidence="8 9">CBS 117626</strain>
    </source>
</reference>
<evidence type="ECO:0000256" key="4">
    <source>
        <dbReference type="ARBA" id="ARBA00023125"/>
    </source>
</evidence>
<dbReference type="SMART" id="SM00066">
    <property type="entry name" value="GAL4"/>
    <property type="match status" value="1"/>
</dbReference>
<evidence type="ECO:0000256" key="3">
    <source>
        <dbReference type="ARBA" id="ARBA00023015"/>
    </source>
</evidence>
<dbReference type="AlphaFoldDB" id="A0A5N6V5M1"/>
<evidence type="ECO:0000313" key="8">
    <source>
        <dbReference type="EMBL" id="KAE8166047.1"/>
    </source>
</evidence>
<dbReference type="Pfam" id="PF04082">
    <property type="entry name" value="Fungal_trans"/>
    <property type="match status" value="1"/>
</dbReference>
<keyword evidence="4" id="KW-0238">DNA-binding</keyword>
<dbReference type="Pfam" id="PF00172">
    <property type="entry name" value="Zn_clus"/>
    <property type="match status" value="1"/>
</dbReference>
<dbReference type="PROSITE" id="PS50048">
    <property type="entry name" value="ZN2_CY6_FUNGAL_2"/>
    <property type="match status" value="1"/>
</dbReference>
<dbReference type="InterPro" id="IPR051711">
    <property type="entry name" value="Stress_Response_Reg"/>
</dbReference>
<evidence type="ECO:0000256" key="1">
    <source>
        <dbReference type="ARBA" id="ARBA00004123"/>
    </source>
</evidence>
<evidence type="ECO:0000256" key="2">
    <source>
        <dbReference type="ARBA" id="ARBA00022723"/>
    </source>
</evidence>
<dbReference type="PANTHER" id="PTHR47540">
    <property type="entry name" value="THIAMINE REPRESSIBLE GENES REGULATORY PROTEIN THI5"/>
    <property type="match status" value="1"/>
</dbReference>
<name>A0A5N6V5M1_ASPTM</name>
<evidence type="ECO:0000259" key="7">
    <source>
        <dbReference type="PROSITE" id="PS50048"/>
    </source>
</evidence>
<evidence type="ECO:0000256" key="5">
    <source>
        <dbReference type="ARBA" id="ARBA00023163"/>
    </source>
</evidence>
<sequence>MEAGDLALERPRNARIACRKCHARKVKCTGGTPCANCRQTNQSGECKYPSRSRRIRVEQSYIDELLNEIRRLRQATQVPLPTSSQLITPVTNNTNAHSAEPEEIEAVTCSPAISDNNALGTVQAADNDPKRPLKITEGVRNPLFDERPWFFSLTPEMPVLVGEASDAAFATRIRQELLGENQVHYPRTQNMPDESLCSLWHSETVWPTPSRARFLLKVVFDTVCRRYYLTRKSITLRLLEQAISDPAQCDILTSCKLYAFFALGEAYSTRACHQPGNEFPGIAYYASATQMLRVFSEQPRIDCVEIMIALSLYSLMMNRRHSAYCMVGCAMRFAIVTGLHLNVPQDQLPNRELREHRVRIWWTVYILDRNWAFMLGKPVSIHDEDIDVNLPSDIQSSTQSLAEDFADTDYLKAGITLTRVGAHITASTYSHRPQRTTFSDRVQQGLRDLDKWLQELPAPLRTFISQVPPNPPMHIVTLYLHFNQCFIVALRPVLLYALRMRRISPFDNTRNERLPAHETAFALSEACRQCARRSFHILTESWISGSFPTYDYTYSQCLFSASLVLALSSLSKTPESSTDDDGFETAVQILSQLEKAGNFAAKEFYRHVESIKTILDQISLEECQSGRPHWSRETVGVGGGDAVSYDAQEPGPPFGLSENAQRSNVTEPSLESLLAHPILDLETLDPSVINDGFQAFMWPEEDYSGLAETGI</sequence>
<organism evidence="8 9">
    <name type="scientific">Aspergillus tamarii</name>
    <dbReference type="NCBI Taxonomy" id="41984"/>
    <lineage>
        <taxon>Eukaryota</taxon>
        <taxon>Fungi</taxon>
        <taxon>Dikarya</taxon>
        <taxon>Ascomycota</taxon>
        <taxon>Pezizomycotina</taxon>
        <taxon>Eurotiomycetes</taxon>
        <taxon>Eurotiomycetidae</taxon>
        <taxon>Eurotiales</taxon>
        <taxon>Aspergillaceae</taxon>
        <taxon>Aspergillus</taxon>
        <taxon>Aspergillus subgen. Circumdati</taxon>
    </lineage>
</organism>
<keyword evidence="3" id="KW-0805">Transcription regulation</keyword>
<dbReference type="GO" id="GO:0008270">
    <property type="term" value="F:zinc ion binding"/>
    <property type="evidence" value="ECO:0007669"/>
    <property type="project" value="InterPro"/>
</dbReference>
<dbReference type="SMART" id="SM00906">
    <property type="entry name" value="Fungal_trans"/>
    <property type="match status" value="1"/>
</dbReference>